<dbReference type="OMA" id="PMGKGLN"/>
<name>A0A0H5C3H7_CYBJN</name>
<evidence type="ECO:0000256" key="1">
    <source>
        <dbReference type="ARBA" id="ARBA00004335"/>
    </source>
</evidence>
<dbReference type="GO" id="GO:0044614">
    <property type="term" value="C:nuclear pore cytoplasmic filaments"/>
    <property type="evidence" value="ECO:0007669"/>
    <property type="project" value="TreeGrafter"/>
</dbReference>
<dbReference type="Proteomes" id="UP000094389">
    <property type="component" value="Unassembled WGS sequence"/>
</dbReference>
<dbReference type="Gene3D" id="3.30.1610.10">
    <property type="entry name" value="Peptidase S59, nucleoporin"/>
    <property type="match status" value="1"/>
</dbReference>
<evidence type="ECO:0000259" key="13">
    <source>
        <dbReference type="PROSITE" id="PS51434"/>
    </source>
</evidence>
<evidence type="ECO:0000256" key="6">
    <source>
        <dbReference type="ARBA" id="ARBA00022813"/>
    </source>
</evidence>
<keyword evidence="11" id="KW-0539">Nucleus</keyword>
<dbReference type="Pfam" id="PF13634">
    <property type="entry name" value="Nucleoporin_FG"/>
    <property type="match status" value="2"/>
</dbReference>
<feature type="compositionally biased region" description="Polar residues" evidence="12">
    <location>
        <begin position="81"/>
        <end position="95"/>
    </location>
</feature>
<evidence type="ECO:0000313" key="15">
    <source>
        <dbReference type="EMBL" id="ODV72757.1"/>
    </source>
</evidence>
<dbReference type="PANTHER" id="PTHR23198">
    <property type="entry name" value="NUCLEOPORIN"/>
    <property type="match status" value="1"/>
</dbReference>
<feature type="compositionally biased region" description="Low complexity" evidence="12">
    <location>
        <begin position="174"/>
        <end position="200"/>
    </location>
</feature>
<dbReference type="Pfam" id="PF12110">
    <property type="entry name" value="Nup96"/>
    <property type="match status" value="1"/>
</dbReference>
<evidence type="ECO:0000256" key="12">
    <source>
        <dbReference type="SAM" id="MobiDB-lite"/>
    </source>
</evidence>
<keyword evidence="10" id="KW-0906">Nuclear pore complex</keyword>
<evidence type="ECO:0000256" key="5">
    <source>
        <dbReference type="ARBA" id="ARBA00022448"/>
    </source>
</evidence>
<evidence type="ECO:0000256" key="10">
    <source>
        <dbReference type="ARBA" id="ARBA00023132"/>
    </source>
</evidence>
<dbReference type="GO" id="GO:0031965">
    <property type="term" value="C:nuclear membrane"/>
    <property type="evidence" value="ECO:0007669"/>
    <property type="project" value="UniProtKB-SubCell"/>
</dbReference>
<keyword evidence="8" id="KW-0653">Protein transport</keyword>
<dbReference type="GO" id="GO:0008139">
    <property type="term" value="F:nuclear localization sequence binding"/>
    <property type="evidence" value="ECO:0007669"/>
    <property type="project" value="TreeGrafter"/>
</dbReference>
<dbReference type="GO" id="GO:0006405">
    <property type="term" value="P:RNA export from nucleus"/>
    <property type="evidence" value="ECO:0007669"/>
    <property type="project" value="TreeGrafter"/>
</dbReference>
<dbReference type="STRING" id="983966.A0A0H5C3H7"/>
<feature type="region of interest" description="Disordered" evidence="12">
    <location>
        <begin position="172"/>
        <end position="204"/>
    </location>
</feature>
<keyword evidence="6" id="KW-0068">Autocatalytic cleavage</keyword>
<dbReference type="GO" id="GO:0017056">
    <property type="term" value="F:structural constituent of nuclear pore"/>
    <property type="evidence" value="ECO:0007669"/>
    <property type="project" value="InterPro"/>
</dbReference>
<dbReference type="OrthoDB" id="3797628at2759"/>
<feature type="domain" description="Peptidase S59" evidence="13">
    <location>
        <begin position="417"/>
        <end position="561"/>
    </location>
</feature>
<keyword evidence="7" id="KW-0509">mRNA transport</keyword>
<dbReference type="GO" id="GO:0006606">
    <property type="term" value="P:protein import into nucleus"/>
    <property type="evidence" value="ECO:0007669"/>
    <property type="project" value="TreeGrafter"/>
</dbReference>
<keyword evidence="9" id="KW-0811">Translocation</keyword>
<evidence type="ECO:0000313" key="17">
    <source>
        <dbReference type="Proteomes" id="UP000094389"/>
    </source>
</evidence>
<dbReference type="GO" id="GO:0051028">
    <property type="term" value="P:mRNA transport"/>
    <property type="evidence" value="ECO:0007669"/>
    <property type="project" value="UniProtKB-KW"/>
</dbReference>
<accession>A0A1E4RZT7</accession>
<evidence type="ECO:0000256" key="2">
    <source>
        <dbReference type="ARBA" id="ARBA00004567"/>
    </source>
</evidence>
<dbReference type="Proteomes" id="UP000038830">
    <property type="component" value="Unassembled WGS sequence"/>
</dbReference>
<dbReference type="PANTHER" id="PTHR23198:SF6">
    <property type="entry name" value="NUCLEAR PORE COMPLEX PROTEIN NUP98-NUP96"/>
    <property type="match status" value="1"/>
</dbReference>
<evidence type="ECO:0000256" key="9">
    <source>
        <dbReference type="ARBA" id="ARBA00023010"/>
    </source>
</evidence>
<feature type="compositionally biased region" description="Low complexity" evidence="12">
    <location>
        <begin position="96"/>
        <end position="113"/>
    </location>
</feature>
<dbReference type="InterPro" id="IPR037665">
    <property type="entry name" value="Nucleoporin_S59-like"/>
</dbReference>
<reference evidence="14" key="1">
    <citation type="submission" date="2014-12" db="EMBL/GenBank/DDBJ databases">
        <authorList>
            <person name="Jaenicke S."/>
        </authorList>
    </citation>
    <scope>NUCLEOTIDE SEQUENCE [LARGE SCALE GENOMIC DNA]</scope>
    <source>
        <strain evidence="14">CBS1600</strain>
    </source>
</reference>
<keyword evidence="5" id="KW-0813">Transport</keyword>
<gene>
    <name evidence="14" type="ORF">BN1211_2507</name>
    <name evidence="15" type="ORF">CYBJADRAFT_168294</name>
</gene>
<feature type="region of interest" description="Disordered" evidence="12">
    <location>
        <begin position="81"/>
        <end position="120"/>
    </location>
</feature>
<reference evidence="15 17" key="3">
    <citation type="journal article" date="2016" name="Proc. Natl. Acad. Sci. U.S.A.">
        <title>Comparative genomics of biotechnologically important yeasts.</title>
        <authorList>
            <person name="Riley R."/>
            <person name="Haridas S."/>
            <person name="Wolfe K.H."/>
            <person name="Lopes M.R."/>
            <person name="Hittinger C.T."/>
            <person name="Goeker M."/>
            <person name="Salamov A.A."/>
            <person name="Wisecaver J.H."/>
            <person name="Long T.M."/>
            <person name="Calvey C.H."/>
            <person name="Aerts A.L."/>
            <person name="Barry K.W."/>
            <person name="Choi C."/>
            <person name="Clum A."/>
            <person name="Coughlan A.Y."/>
            <person name="Deshpande S."/>
            <person name="Douglass A.P."/>
            <person name="Hanson S.J."/>
            <person name="Klenk H.-P."/>
            <person name="LaButti K.M."/>
            <person name="Lapidus A."/>
            <person name="Lindquist E.A."/>
            <person name="Lipzen A.M."/>
            <person name="Meier-Kolthoff J.P."/>
            <person name="Ohm R.A."/>
            <person name="Otillar R.P."/>
            <person name="Pangilinan J.L."/>
            <person name="Peng Y."/>
            <person name="Rokas A."/>
            <person name="Rosa C.A."/>
            <person name="Scheuner C."/>
            <person name="Sibirny A.A."/>
            <person name="Slot J.C."/>
            <person name="Stielow J.B."/>
            <person name="Sun H."/>
            <person name="Kurtzman C.P."/>
            <person name="Blackwell M."/>
            <person name="Grigoriev I.V."/>
            <person name="Jeffries T.W."/>
        </authorList>
    </citation>
    <scope>NUCLEOTIDE SEQUENCE [LARGE SCALE GENOMIC DNA]</scope>
    <source>
        <strain evidence="17">ATCC 18201 / CBS 1600 / BCRC 20928 / JCM 3617 / NBRC 0987 / NRRL Y-1542</strain>
        <strain evidence="15">NRRL Y-1542</strain>
    </source>
</reference>
<dbReference type="InterPro" id="IPR021967">
    <property type="entry name" value="Nup98_C"/>
</dbReference>
<dbReference type="Pfam" id="PF04096">
    <property type="entry name" value="Nucleoporin2"/>
    <property type="match status" value="1"/>
</dbReference>
<evidence type="ECO:0000313" key="16">
    <source>
        <dbReference type="Proteomes" id="UP000038830"/>
    </source>
</evidence>
<dbReference type="GO" id="GO:0003723">
    <property type="term" value="F:RNA binding"/>
    <property type="evidence" value="ECO:0007669"/>
    <property type="project" value="TreeGrafter"/>
</dbReference>
<dbReference type="EMBL" id="KV453933">
    <property type="protein sequence ID" value="ODV72757.1"/>
    <property type="molecule type" value="Genomic_DNA"/>
</dbReference>
<evidence type="ECO:0000256" key="3">
    <source>
        <dbReference type="ARBA" id="ARBA00004620"/>
    </source>
</evidence>
<dbReference type="GO" id="GO:0000973">
    <property type="term" value="P:post-transcriptional tethering of RNA polymerase II gene DNA at nuclear periphery"/>
    <property type="evidence" value="ECO:0007669"/>
    <property type="project" value="TreeGrafter"/>
</dbReference>
<sequence length="1376" mass="151153">MFGASNNNATSGGGLFGNQSTSSNGGFSFGNSNANGAANANGANKNTFSFGNSSTSSPAGLFGNSNGNVKAPGAGGLFGSNSAATMSTPQQPAVSSGNLFGSNNNNNNNNAAGGLFGQKQNTFGANNQGGGLFSNNATSASKPLFGNAAVSTPAPTSGGLFGNNVASSTKPLFGNSNSNTTSSSGLFGNSSNQQGSSLFGKSNTAFNQPLMNNATPVKQYNFKDLPKSLTDSTKANKTINLTESSRKRSLSSVNGSAVPQGKSALLEKFGSRFSTIQSQVNYNSEGLFSPKKDLIQSMLRSERSHETNSAVSKLPQDRFSSNVVSSRSMTTPRSMSTDYLKLKINPSRTESRRLKIFGDSGGAKKVRILGKEEVKDSFVDDSNGNAELDQTHLLSTSPNKKEQDKFAETISGVSSQDSEYWCSPSIEELQTLPLRQLAEVPGFTIGRKGYGVIRFELPVDLTAFWSDLKGNLFGNIVKINKNHTVEVYPNGSVPLGTGLNVPAIITLEKVFPITRRKVALSSAEKDIEHRLFVKKLKELKDMEFVTYDPINGSWTFKVQHFSIWGLVEEDDAVVDIEEELAKAKRKIASAEPAEPTQSLKRPTPPAVSKSTQKVMKTNNFAEDTFLYKKQNDNNTYEFDTTSFIPGSFFSPDVDNEEHVEEHNDEINTENILSDSSVDDEEVNAAVPSQLGFDNDDSLSPEDFEMVEKQFEPEALGQQDFDVLDANPSLSISDDWDTQLELCSRYDSVFASDKLKQTTIFEGPFSKNLTAGDLDKLLYGDFSKVLKSHQAIRDELRFSNYSFVEFSASNKLLRQTSQTTSHVSAKSIYFLYDSDNGQFLKSVFRNHLSCSKIVERSNGFPKVGPNKCFDFRQIANSLSYDFSQEQGTVWELASALFDNNTNEEIVGLNDTSVVNRVLEIQRREALISWIKNDIQSAIDAKLDASNDTFEQIFFLLSSFNISSAAKLAITSNNLHLSVLISLLGSNDPEVKLSAGKQLEVWKRNAVLQTIPSGLVKIYQLLKGDVLATDLIDGLSPSVSWRTKLGLLLSYGDINESLATLIGSFIDSESASIPEQDQTFFNLFKLFVFKHHSIYDISEIFALLRGSKLYDVTLQWYLYEILFRSTKQLSFGADNEFLGDRTTLLFSEELQSMGLWEEALFVLLHLTNNSACESSITRLLSTNPQILENDDVTERLVQQLSIPQSLVSECKALHCRYTGDHWKEAQYLLDAGKYDEAHRVIVSFVAPDAVINNGSKLGELESLISQFPERPNIEGWNIGVSVYKNYLKLVSSKSTAQSPLRFLIESLPLVKAYNFRMNVALQLMSKFVADKLAQLQSKEGSGVLDLDVSKTDKLPLGESDKSAVMVLDRFLKREALSY</sequence>
<evidence type="ECO:0000256" key="11">
    <source>
        <dbReference type="ARBA" id="ARBA00023242"/>
    </source>
</evidence>
<feature type="region of interest" description="Disordered" evidence="12">
    <location>
        <begin position="659"/>
        <end position="680"/>
    </location>
</feature>
<proteinExistence type="inferred from homology"/>
<dbReference type="SUPFAM" id="SSF82215">
    <property type="entry name" value="C-terminal autoproteolytic domain of nucleoporin nup98"/>
    <property type="match status" value="1"/>
</dbReference>
<dbReference type="EMBL" id="CDQK01000003">
    <property type="protein sequence ID" value="CEP22217.1"/>
    <property type="molecule type" value="Genomic_DNA"/>
</dbReference>
<comment type="subcellular location">
    <subcellularLocation>
        <location evidence="1">Nucleus membrane</location>
        <topology evidence="1">Peripheral membrane protein</topology>
        <orientation evidence="1">Cytoplasmic side</orientation>
    </subcellularLocation>
    <subcellularLocation>
        <location evidence="3">Nucleus membrane</location>
        <topology evidence="3">Peripheral membrane protein</topology>
        <orientation evidence="3">Nucleoplasmic side</orientation>
    </subcellularLocation>
    <subcellularLocation>
        <location evidence="2">Nucleus</location>
        <location evidence="2">Nuclear pore complex</location>
    </subcellularLocation>
</comment>
<accession>A0A0H5C3H7</accession>
<evidence type="ECO:0000256" key="8">
    <source>
        <dbReference type="ARBA" id="ARBA00022927"/>
    </source>
</evidence>
<protein>
    <submittedName>
        <fullName evidence="15">Nucleoporin2-domain-containing protein</fullName>
    </submittedName>
</protein>
<reference evidence="16" key="2">
    <citation type="journal article" date="2015" name="J. Biotechnol.">
        <title>The structure of the Cyberlindnera jadinii genome and its relation to Candida utilis analyzed by the occurrence of single nucleotide polymorphisms.</title>
        <authorList>
            <person name="Rupp O."/>
            <person name="Brinkrolf K."/>
            <person name="Buerth C."/>
            <person name="Kunigo M."/>
            <person name="Schneider J."/>
            <person name="Jaenicke S."/>
            <person name="Goesmann A."/>
            <person name="Puehler A."/>
            <person name="Jaeger K.-E."/>
            <person name="Ernst J.F."/>
        </authorList>
    </citation>
    <scope>NUCLEOTIDE SEQUENCE [LARGE SCALE GENOMIC DNA]</scope>
    <source>
        <strain evidence="16">ATCC 18201 / CBS 1600 / BCRC 20928 / JCM 3617 / NBRC 0987 / NRRL Y-1542</strain>
    </source>
</reference>
<dbReference type="InterPro" id="IPR036903">
    <property type="entry name" value="Nup98_auto-Pept-S59_dom_sf"/>
</dbReference>
<dbReference type="Gene3D" id="1.25.40.690">
    <property type="match status" value="1"/>
</dbReference>
<dbReference type="PROSITE" id="PS51434">
    <property type="entry name" value="NUP_C"/>
    <property type="match status" value="1"/>
</dbReference>
<evidence type="ECO:0000256" key="7">
    <source>
        <dbReference type="ARBA" id="ARBA00022816"/>
    </source>
</evidence>
<evidence type="ECO:0000313" key="14">
    <source>
        <dbReference type="EMBL" id="CEP22217.1"/>
    </source>
</evidence>
<feature type="region of interest" description="Disordered" evidence="12">
    <location>
        <begin position="586"/>
        <end position="612"/>
    </location>
</feature>
<dbReference type="GO" id="GO:0044613">
    <property type="term" value="C:nuclear pore central transport channel"/>
    <property type="evidence" value="ECO:0007669"/>
    <property type="project" value="UniProtKB-ARBA"/>
</dbReference>
<comment type="similarity">
    <text evidence="4">Belongs to the nucleoporin GLFG family.</text>
</comment>
<keyword evidence="17" id="KW-1185">Reference proteome</keyword>
<dbReference type="InterPro" id="IPR007230">
    <property type="entry name" value="Nup98_auto-Pept-S59_dom"/>
</dbReference>
<dbReference type="InterPro" id="IPR025574">
    <property type="entry name" value="Nucleoporin_FG_rpt"/>
</dbReference>
<organism evidence="14 16">
    <name type="scientific">Cyberlindnera jadinii (strain ATCC 18201 / CBS 1600 / BCRC 20928 / JCM 3617 / NBRC 0987 / NRRL Y-1542)</name>
    <name type="common">Torula yeast</name>
    <name type="synonym">Candida utilis</name>
    <dbReference type="NCBI Taxonomy" id="983966"/>
    <lineage>
        <taxon>Eukaryota</taxon>
        <taxon>Fungi</taxon>
        <taxon>Dikarya</taxon>
        <taxon>Ascomycota</taxon>
        <taxon>Saccharomycotina</taxon>
        <taxon>Saccharomycetes</taxon>
        <taxon>Phaffomycetales</taxon>
        <taxon>Phaffomycetaceae</taxon>
        <taxon>Cyberlindnera</taxon>
    </lineage>
</organism>
<dbReference type="GO" id="GO:0034398">
    <property type="term" value="P:telomere tethering at nuclear periphery"/>
    <property type="evidence" value="ECO:0007669"/>
    <property type="project" value="TreeGrafter"/>
</dbReference>
<evidence type="ECO:0000256" key="4">
    <source>
        <dbReference type="ARBA" id="ARBA00008926"/>
    </source>
</evidence>